<feature type="non-terminal residue" evidence="1">
    <location>
        <position position="1"/>
    </location>
</feature>
<dbReference type="AlphaFoldDB" id="A0A392TP66"/>
<name>A0A392TP66_9FABA</name>
<proteinExistence type="predicted"/>
<evidence type="ECO:0000313" key="1">
    <source>
        <dbReference type="EMBL" id="MCI61960.1"/>
    </source>
</evidence>
<dbReference type="EMBL" id="LXQA010609835">
    <property type="protein sequence ID" value="MCI61960.1"/>
    <property type="molecule type" value="Genomic_DNA"/>
</dbReference>
<sequence>VNDSDAVIAAPERFRPNLQVICVLKKKGEEEDDHVASCYWSFLDFKTWPFDRFS</sequence>
<comment type="caution">
    <text evidence="1">The sequence shown here is derived from an EMBL/GenBank/DDBJ whole genome shotgun (WGS) entry which is preliminary data.</text>
</comment>
<accession>A0A392TP66</accession>
<protein>
    <submittedName>
        <fullName evidence="1">Uncharacterized protein</fullName>
    </submittedName>
</protein>
<organism evidence="1 2">
    <name type="scientific">Trifolium medium</name>
    <dbReference type="NCBI Taxonomy" id="97028"/>
    <lineage>
        <taxon>Eukaryota</taxon>
        <taxon>Viridiplantae</taxon>
        <taxon>Streptophyta</taxon>
        <taxon>Embryophyta</taxon>
        <taxon>Tracheophyta</taxon>
        <taxon>Spermatophyta</taxon>
        <taxon>Magnoliopsida</taxon>
        <taxon>eudicotyledons</taxon>
        <taxon>Gunneridae</taxon>
        <taxon>Pentapetalae</taxon>
        <taxon>rosids</taxon>
        <taxon>fabids</taxon>
        <taxon>Fabales</taxon>
        <taxon>Fabaceae</taxon>
        <taxon>Papilionoideae</taxon>
        <taxon>50 kb inversion clade</taxon>
        <taxon>NPAAA clade</taxon>
        <taxon>Hologalegina</taxon>
        <taxon>IRL clade</taxon>
        <taxon>Trifolieae</taxon>
        <taxon>Trifolium</taxon>
    </lineage>
</organism>
<dbReference type="Proteomes" id="UP000265520">
    <property type="component" value="Unassembled WGS sequence"/>
</dbReference>
<reference evidence="1 2" key="1">
    <citation type="journal article" date="2018" name="Front. Plant Sci.">
        <title>Red Clover (Trifolium pratense) and Zigzag Clover (T. medium) - A Picture of Genomic Similarities and Differences.</title>
        <authorList>
            <person name="Dluhosova J."/>
            <person name="Istvanek J."/>
            <person name="Nedelnik J."/>
            <person name="Repkova J."/>
        </authorList>
    </citation>
    <scope>NUCLEOTIDE SEQUENCE [LARGE SCALE GENOMIC DNA]</scope>
    <source>
        <strain evidence="2">cv. 10/8</strain>
        <tissue evidence="1">Leaf</tissue>
    </source>
</reference>
<evidence type="ECO:0000313" key="2">
    <source>
        <dbReference type="Proteomes" id="UP000265520"/>
    </source>
</evidence>
<keyword evidence="2" id="KW-1185">Reference proteome</keyword>